<dbReference type="InterPro" id="IPR050365">
    <property type="entry name" value="TIM50"/>
</dbReference>
<comment type="subunit">
    <text evidence="1">Component of the TIM23 complex.</text>
</comment>
<dbReference type="SUPFAM" id="SSF56784">
    <property type="entry name" value="HAD-like"/>
    <property type="match status" value="1"/>
</dbReference>
<dbReference type="Gene3D" id="3.40.50.1000">
    <property type="entry name" value="HAD superfamily/HAD-like"/>
    <property type="match status" value="1"/>
</dbReference>
<organism evidence="3 4">
    <name type="scientific">Ilex paraguariensis</name>
    <name type="common">yerba mate</name>
    <dbReference type="NCBI Taxonomy" id="185542"/>
    <lineage>
        <taxon>Eukaryota</taxon>
        <taxon>Viridiplantae</taxon>
        <taxon>Streptophyta</taxon>
        <taxon>Embryophyta</taxon>
        <taxon>Tracheophyta</taxon>
        <taxon>Spermatophyta</taxon>
        <taxon>Magnoliopsida</taxon>
        <taxon>eudicotyledons</taxon>
        <taxon>Gunneridae</taxon>
        <taxon>Pentapetalae</taxon>
        <taxon>asterids</taxon>
        <taxon>campanulids</taxon>
        <taxon>Aquifoliales</taxon>
        <taxon>Aquifoliaceae</taxon>
        <taxon>Ilex</taxon>
    </lineage>
</organism>
<dbReference type="PANTHER" id="PTHR12210">
    <property type="entry name" value="DULLARD PROTEIN PHOSPHATASE"/>
    <property type="match status" value="1"/>
</dbReference>
<keyword evidence="1" id="KW-0813">Transport</keyword>
<dbReference type="FunFam" id="3.40.50.1000:FF:000339">
    <property type="entry name" value="Haloacid dehalogenase-like hydrolase (HAD) superfamily protein"/>
    <property type="match status" value="1"/>
</dbReference>
<dbReference type="PROSITE" id="PS50969">
    <property type="entry name" value="FCP1"/>
    <property type="match status" value="1"/>
</dbReference>
<evidence type="ECO:0000259" key="2">
    <source>
        <dbReference type="PROSITE" id="PS50969"/>
    </source>
</evidence>
<evidence type="ECO:0000313" key="4">
    <source>
        <dbReference type="Proteomes" id="UP001642360"/>
    </source>
</evidence>
<protein>
    <recommendedName>
        <fullName evidence="1">Mitochondrial import inner membrane translocase subunit TIM50</fullName>
    </recommendedName>
</protein>
<keyword evidence="1" id="KW-0653">Protein transport</keyword>
<gene>
    <name evidence="3" type="ORF">ILEXP_LOCUS5736</name>
</gene>
<dbReference type="AlphaFoldDB" id="A0ABC8R060"/>
<name>A0ABC8R060_9AQUA</name>
<proteinExistence type="inferred from homology"/>
<dbReference type="InterPro" id="IPR023214">
    <property type="entry name" value="HAD_sf"/>
</dbReference>
<dbReference type="GO" id="GO:0015031">
    <property type="term" value="P:protein transport"/>
    <property type="evidence" value="ECO:0007669"/>
    <property type="project" value="UniProtKB-KW"/>
</dbReference>
<keyword evidence="4" id="KW-1185">Reference proteome</keyword>
<keyword evidence="1" id="KW-0496">Mitochondrion</keyword>
<dbReference type="Proteomes" id="UP001642360">
    <property type="component" value="Unassembled WGS sequence"/>
</dbReference>
<evidence type="ECO:0000313" key="3">
    <source>
        <dbReference type="EMBL" id="CAK9138393.1"/>
    </source>
</evidence>
<dbReference type="SMART" id="SM00577">
    <property type="entry name" value="CPDc"/>
    <property type="match status" value="1"/>
</dbReference>
<dbReference type="InterPro" id="IPR004274">
    <property type="entry name" value="FCP1_dom"/>
</dbReference>
<accession>A0ABC8R060</accession>
<comment type="similarity">
    <text evidence="1">Belongs to the TIM50 family.</text>
</comment>
<dbReference type="GO" id="GO:0005744">
    <property type="term" value="C:TIM23 mitochondrial import inner membrane translocase complex"/>
    <property type="evidence" value="ECO:0007669"/>
    <property type="project" value="UniProtKB-UniRule"/>
</dbReference>
<comment type="subcellular location">
    <subcellularLocation>
        <location evidence="1">Mitochondrion inner membrane</location>
        <topology evidence="1">Single-pass membrane protein</topology>
    </subcellularLocation>
</comment>
<dbReference type="Pfam" id="PF03031">
    <property type="entry name" value="NIF"/>
    <property type="match status" value="1"/>
</dbReference>
<evidence type="ECO:0000256" key="1">
    <source>
        <dbReference type="RuleBase" id="RU365079"/>
    </source>
</evidence>
<keyword evidence="1" id="KW-0811">Translocation</keyword>
<comment type="function">
    <text evidence="1">Essential component of the TIM23 complex, a complex that mediates the translocation of transit peptide-containing proteins across the mitochondrial inner membrane.</text>
</comment>
<feature type="domain" description="FCP1 homology" evidence="2">
    <location>
        <begin position="39"/>
        <end position="225"/>
    </location>
</feature>
<dbReference type="InterPro" id="IPR036412">
    <property type="entry name" value="HAD-like_sf"/>
</dbReference>
<reference evidence="3 4" key="1">
    <citation type="submission" date="2024-02" db="EMBL/GenBank/DDBJ databases">
        <authorList>
            <person name="Vignale AGUSTIN F."/>
            <person name="Sosa J E."/>
            <person name="Modenutti C."/>
        </authorList>
    </citation>
    <scope>NUCLEOTIDE SEQUENCE [LARGE SCALE GENOMIC DNA]</scope>
</reference>
<keyword evidence="1" id="KW-0809">Transit peptide</keyword>
<sequence length="273" mass="31560">MEFKPLKLKLKNVVSDDSSEDEKDSGNDDLGLTLEKLNLGPRKKLLVLNLGGLLVHRLHRREEYSVRKHGHPDFVSGNFLVFKRPFCDEFLRFCFQRFEVGIWSAAMRLNIDGVLSSIMGGLRGKLVFVWDQEECTDSGFRSLEKKEKPIFLKELKKLWEKKYSTLPWRIGQYSSTNTLLIDDDPYTALLNPPNTAIFPKKYKADDVNDTYLGPKGEMQLFLEGLEDADDVPTYVKEHPFGQPAITPSHPDWGFYSKIIRRFRNNGKDDERKI</sequence>
<dbReference type="EMBL" id="CAUOFW020000886">
    <property type="protein sequence ID" value="CAK9138393.1"/>
    <property type="molecule type" value="Genomic_DNA"/>
</dbReference>
<comment type="caution">
    <text evidence="3">The sequence shown here is derived from an EMBL/GenBank/DDBJ whole genome shotgun (WGS) entry which is preliminary data.</text>
</comment>